<dbReference type="PROSITE" id="PS51186">
    <property type="entry name" value="GNAT"/>
    <property type="match status" value="1"/>
</dbReference>
<protein>
    <recommendedName>
        <fullName evidence="1">N-acetyltransferase domain-containing protein</fullName>
    </recommendedName>
</protein>
<dbReference type="EMBL" id="BMER01000001">
    <property type="protein sequence ID" value="GGG77372.1"/>
    <property type="molecule type" value="Genomic_DNA"/>
</dbReference>
<dbReference type="SUPFAM" id="SSF55729">
    <property type="entry name" value="Acyl-CoA N-acyltransferases (Nat)"/>
    <property type="match status" value="1"/>
</dbReference>
<evidence type="ECO:0000259" key="1">
    <source>
        <dbReference type="PROSITE" id="PS51186"/>
    </source>
</evidence>
<keyword evidence="3" id="KW-1185">Reference proteome</keyword>
<evidence type="ECO:0000313" key="2">
    <source>
        <dbReference type="EMBL" id="GGG77372.1"/>
    </source>
</evidence>
<dbReference type="GO" id="GO:0016747">
    <property type="term" value="F:acyltransferase activity, transferring groups other than amino-acyl groups"/>
    <property type="evidence" value="ECO:0007669"/>
    <property type="project" value="InterPro"/>
</dbReference>
<dbReference type="Gene3D" id="3.40.630.30">
    <property type="match status" value="1"/>
</dbReference>
<dbReference type="InterPro" id="IPR013653">
    <property type="entry name" value="GCN5-like_dom"/>
</dbReference>
<accession>A0A917HG02</accession>
<dbReference type="InterPro" id="IPR016181">
    <property type="entry name" value="Acyl_CoA_acyltransferase"/>
</dbReference>
<dbReference type="InterPro" id="IPR000182">
    <property type="entry name" value="GNAT_dom"/>
</dbReference>
<reference evidence="2" key="1">
    <citation type="journal article" date="2014" name="Int. J. Syst. Evol. Microbiol.">
        <title>Complete genome sequence of Corynebacterium casei LMG S-19264T (=DSM 44701T), isolated from a smear-ripened cheese.</title>
        <authorList>
            <consortium name="US DOE Joint Genome Institute (JGI-PGF)"/>
            <person name="Walter F."/>
            <person name="Albersmeier A."/>
            <person name="Kalinowski J."/>
            <person name="Ruckert C."/>
        </authorList>
    </citation>
    <scope>NUCLEOTIDE SEQUENCE</scope>
    <source>
        <strain evidence="2">CGMCC 1.12195</strain>
    </source>
</reference>
<organism evidence="2 3">
    <name type="scientific">Parapedobacter pyrenivorans</name>
    <dbReference type="NCBI Taxonomy" id="1305674"/>
    <lineage>
        <taxon>Bacteria</taxon>
        <taxon>Pseudomonadati</taxon>
        <taxon>Bacteroidota</taxon>
        <taxon>Sphingobacteriia</taxon>
        <taxon>Sphingobacteriales</taxon>
        <taxon>Sphingobacteriaceae</taxon>
        <taxon>Parapedobacter</taxon>
    </lineage>
</organism>
<dbReference type="AlphaFoldDB" id="A0A917HG02"/>
<gene>
    <name evidence="2" type="ORF">GCM10007415_06610</name>
</gene>
<reference evidence="2" key="2">
    <citation type="submission" date="2020-09" db="EMBL/GenBank/DDBJ databases">
        <authorList>
            <person name="Sun Q."/>
            <person name="Zhou Y."/>
        </authorList>
    </citation>
    <scope>NUCLEOTIDE SEQUENCE</scope>
    <source>
        <strain evidence="2">CGMCC 1.12195</strain>
    </source>
</reference>
<dbReference type="Proteomes" id="UP000660862">
    <property type="component" value="Unassembled WGS sequence"/>
</dbReference>
<name>A0A917HG02_9SPHI</name>
<sequence length="145" mass="16203">MVYIAPLHKLPSATSVVQLGSADVPEMLKLTKLTNPGPFEHNTLRFGHYEGIYEGDRLIAMAGQRMHPQPYAEISAVCTHPDFLGRGLASQLLVRQIHRIKAAGEIPFLHVKSENSRAIAVYRNLGFEKRKEVVIYIIQKISPTS</sequence>
<dbReference type="CDD" id="cd04301">
    <property type="entry name" value="NAT_SF"/>
    <property type="match status" value="1"/>
</dbReference>
<comment type="caution">
    <text evidence="2">The sequence shown here is derived from an EMBL/GenBank/DDBJ whole genome shotgun (WGS) entry which is preliminary data.</text>
</comment>
<evidence type="ECO:0000313" key="3">
    <source>
        <dbReference type="Proteomes" id="UP000660862"/>
    </source>
</evidence>
<proteinExistence type="predicted"/>
<feature type="domain" description="N-acetyltransferase" evidence="1">
    <location>
        <begin position="14"/>
        <end position="142"/>
    </location>
</feature>
<dbReference type="Pfam" id="PF08445">
    <property type="entry name" value="FR47"/>
    <property type="match status" value="1"/>
</dbReference>